<dbReference type="RefSeq" id="WP_152212054.1">
    <property type="nucleotide sequence ID" value="NZ_WFLN01000005.1"/>
</dbReference>
<dbReference type="SMART" id="SM00448">
    <property type="entry name" value="REC"/>
    <property type="match status" value="1"/>
</dbReference>
<dbReference type="Pfam" id="PF00072">
    <property type="entry name" value="Response_reg"/>
    <property type="match status" value="1"/>
</dbReference>
<keyword evidence="1" id="KW-0597">Phosphoprotein</keyword>
<comment type="caution">
    <text evidence="3">The sequence shown here is derived from an EMBL/GenBank/DDBJ whole genome shotgun (WGS) entry which is preliminary data.</text>
</comment>
<keyword evidence="4" id="KW-1185">Reference proteome</keyword>
<dbReference type="Proteomes" id="UP000442694">
    <property type="component" value="Unassembled WGS sequence"/>
</dbReference>
<evidence type="ECO:0000313" key="4">
    <source>
        <dbReference type="Proteomes" id="UP000442694"/>
    </source>
</evidence>
<dbReference type="InterPro" id="IPR011006">
    <property type="entry name" value="CheY-like_superfamily"/>
</dbReference>
<proteinExistence type="predicted"/>
<organism evidence="3 4">
    <name type="scientific">Fluviispira multicolorata</name>
    <dbReference type="NCBI Taxonomy" id="2654512"/>
    <lineage>
        <taxon>Bacteria</taxon>
        <taxon>Pseudomonadati</taxon>
        <taxon>Bdellovibrionota</taxon>
        <taxon>Oligoflexia</taxon>
        <taxon>Silvanigrellales</taxon>
        <taxon>Silvanigrellaceae</taxon>
        <taxon>Fluviispira</taxon>
    </lineage>
</organism>
<protein>
    <submittedName>
        <fullName evidence="3">Response regulator</fullName>
    </submittedName>
</protein>
<dbReference type="PROSITE" id="PS50110">
    <property type="entry name" value="RESPONSE_REGULATORY"/>
    <property type="match status" value="1"/>
</dbReference>
<dbReference type="GO" id="GO:0000160">
    <property type="term" value="P:phosphorelay signal transduction system"/>
    <property type="evidence" value="ECO:0007669"/>
    <property type="project" value="InterPro"/>
</dbReference>
<gene>
    <name evidence="3" type="ORF">GCL57_04340</name>
</gene>
<dbReference type="EMBL" id="WFLN01000005">
    <property type="protein sequence ID" value="KAB8031879.1"/>
    <property type="molecule type" value="Genomic_DNA"/>
</dbReference>
<dbReference type="PANTHER" id="PTHR43228">
    <property type="entry name" value="TWO-COMPONENT RESPONSE REGULATOR"/>
    <property type="match status" value="1"/>
</dbReference>
<dbReference type="AlphaFoldDB" id="A0A833JEG1"/>
<evidence type="ECO:0000313" key="3">
    <source>
        <dbReference type="EMBL" id="KAB8031879.1"/>
    </source>
</evidence>
<dbReference type="SUPFAM" id="SSF52172">
    <property type="entry name" value="CheY-like"/>
    <property type="match status" value="1"/>
</dbReference>
<dbReference type="CDD" id="cd00156">
    <property type="entry name" value="REC"/>
    <property type="match status" value="1"/>
</dbReference>
<evidence type="ECO:0000256" key="1">
    <source>
        <dbReference type="PROSITE-ProRule" id="PRU00169"/>
    </source>
</evidence>
<feature type="domain" description="Response regulatory" evidence="2">
    <location>
        <begin position="8"/>
        <end position="122"/>
    </location>
</feature>
<sequence>MSILKDQVVLVVDDETDLREMLVYELQNIGAKTLEAKNGKDAIGIVKNDKIDLIISDVRMPGGNGIEFLDETKKIDLNKPVFVFITAYSDNSREELHAHGVEGLFAKPFDLLNLLNSIEWFILPPNERYAVKPKDIAIEENIFILNEESAAQFQIGRGGALIPTGTTLLNAGAYIQFQIIFKSGEEISGIGEIIWNGAMNHNGEYCAGLEFKYFTDNTRAFAIKTLLNNKCLEYIPQRATKID</sequence>
<accession>A0A833JEG1</accession>
<name>A0A833JEG1_9BACT</name>
<dbReference type="Gene3D" id="3.40.50.2300">
    <property type="match status" value="1"/>
</dbReference>
<evidence type="ECO:0000259" key="2">
    <source>
        <dbReference type="PROSITE" id="PS50110"/>
    </source>
</evidence>
<feature type="modified residue" description="4-aspartylphosphate" evidence="1">
    <location>
        <position position="57"/>
    </location>
</feature>
<dbReference type="InterPro" id="IPR052048">
    <property type="entry name" value="ST_Response_Regulator"/>
</dbReference>
<dbReference type="PANTHER" id="PTHR43228:SF1">
    <property type="entry name" value="TWO-COMPONENT RESPONSE REGULATOR ARR22"/>
    <property type="match status" value="1"/>
</dbReference>
<dbReference type="InterPro" id="IPR001789">
    <property type="entry name" value="Sig_transdc_resp-reg_receiver"/>
</dbReference>
<reference evidence="3 4" key="1">
    <citation type="submission" date="2019-10" db="EMBL/GenBank/DDBJ databases">
        <title>New genus of Silvanigrellaceae.</title>
        <authorList>
            <person name="Pitt A."/>
            <person name="Hahn M.W."/>
        </authorList>
    </citation>
    <scope>NUCLEOTIDE SEQUENCE [LARGE SCALE GENOMIC DNA]</scope>
    <source>
        <strain evidence="3 4">33A1-SZDP</strain>
    </source>
</reference>